<organism evidence="1 2">
    <name type="scientific">Mesobacillus maritimus</name>
    <dbReference type="NCBI Taxonomy" id="1643336"/>
    <lineage>
        <taxon>Bacteria</taxon>
        <taxon>Bacillati</taxon>
        <taxon>Bacillota</taxon>
        <taxon>Bacilli</taxon>
        <taxon>Bacillales</taxon>
        <taxon>Bacillaceae</taxon>
        <taxon>Mesobacillus</taxon>
    </lineage>
</organism>
<reference evidence="1 2" key="1">
    <citation type="submission" date="2020-07" db="EMBL/GenBank/DDBJ databases">
        <title>Fungal Genomes of the International Space Station.</title>
        <authorList>
            <person name="Seuylemezian A."/>
            <person name="Singh N.K."/>
            <person name="Wood J."/>
            <person name="Venkateswaran K."/>
        </authorList>
    </citation>
    <scope>NUCLEOTIDE SEQUENCE [LARGE SCALE GENOMIC DNA]</scope>
    <source>
        <strain evidence="1 2">PL-B2</strain>
    </source>
</reference>
<accession>A0ABS7K7F9</accession>
<sequence length="101" mass="11420">MNKKSIGRELLICQCLSQLPLEDYDCPLIDYGKKFSTKSLIKIFVAAQLDEWDSYKNMEEKCKVTGTSQLLGGACHLDVLGKALGKHLEKLKVYRRIVSLV</sequence>
<protein>
    <submittedName>
        <fullName evidence="1">Uncharacterized protein</fullName>
    </submittedName>
</protein>
<evidence type="ECO:0000313" key="2">
    <source>
        <dbReference type="Proteomes" id="UP000769780"/>
    </source>
</evidence>
<name>A0ABS7K7F9_9BACI</name>
<proteinExistence type="predicted"/>
<dbReference type="RefSeq" id="WP_221874428.1">
    <property type="nucleotide sequence ID" value="NZ_JACWFH010000020.1"/>
</dbReference>
<evidence type="ECO:0000313" key="1">
    <source>
        <dbReference type="EMBL" id="MBY0098207.1"/>
    </source>
</evidence>
<keyword evidence="2" id="KW-1185">Reference proteome</keyword>
<dbReference type="EMBL" id="JACWFH010000020">
    <property type="protein sequence ID" value="MBY0098207.1"/>
    <property type="molecule type" value="Genomic_DNA"/>
</dbReference>
<comment type="caution">
    <text evidence="1">The sequence shown here is derived from an EMBL/GenBank/DDBJ whole genome shotgun (WGS) entry which is preliminary data.</text>
</comment>
<gene>
    <name evidence="1" type="ORF">H0185_15515</name>
</gene>
<dbReference type="Proteomes" id="UP000769780">
    <property type="component" value="Unassembled WGS sequence"/>
</dbReference>